<dbReference type="InParanoid" id="A0A3Q7ECI9"/>
<proteinExistence type="predicted"/>
<sequence length="77" mass="7995">MERHRPTAAVARPTAQDGDGHATGGDIGGATSNTEVRPTTARGLKMALGSTGRAKVRWAAAVGESWMVADCRASWMA</sequence>
<organism evidence="2">
    <name type="scientific">Solanum lycopersicum</name>
    <name type="common">Tomato</name>
    <name type="synonym">Lycopersicon esculentum</name>
    <dbReference type="NCBI Taxonomy" id="4081"/>
    <lineage>
        <taxon>Eukaryota</taxon>
        <taxon>Viridiplantae</taxon>
        <taxon>Streptophyta</taxon>
        <taxon>Embryophyta</taxon>
        <taxon>Tracheophyta</taxon>
        <taxon>Spermatophyta</taxon>
        <taxon>Magnoliopsida</taxon>
        <taxon>eudicotyledons</taxon>
        <taxon>Gunneridae</taxon>
        <taxon>Pentapetalae</taxon>
        <taxon>asterids</taxon>
        <taxon>lamiids</taxon>
        <taxon>Solanales</taxon>
        <taxon>Solanaceae</taxon>
        <taxon>Solanoideae</taxon>
        <taxon>Solaneae</taxon>
        <taxon>Solanum</taxon>
        <taxon>Solanum subgen. Lycopersicon</taxon>
    </lineage>
</organism>
<feature type="region of interest" description="Disordered" evidence="1">
    <location>
        <begin position="1"/>
        <end position="39"/>
    </location>
</feature>
<dbReference type="Gramene" id="Solyc01g016850.1.1">
    <property type="protein sequence ID" value="Solyc01g016850.1.1.1"/>
    <property type="gene ID" value="Solyc01g016850.1"/>
</dbReference>
<protein>
    <submittedName>
        <fullName evidence="2">Uncharacterized protein</fullName>
    </submittedName>
</protein>
<dbReference type="PaxDb" id="4081-Solyc01g016850.1.1"/>
<keyword evidence="3" id="KW-1185">Reference proteome</keyword>
<dbReference type="AlphaFoldDB" id="A0A3Q7ECI9"/>
<reference evidence="2" key="1">
    <citation type="journal article" date="2012" name="Nature">
        <title>The tomato genome sequence provides insights into fleshy fruit evolution.</title>
        <authorList>
            <consortium name="Tomato Genome Consortium"/>
        </authorList>
    </citation>
    <scope>NUCLEOTIDE SEQUENCE [LARGE SCALE GENOMIC DNA]</scope>
    <source>
        <strain evidence="2">cv. Heinz 1706</strain>
    </source>
</reference>
<evidence type="ECO:0000313" key="3">
    <source>
        <dbReference type="Proteomes" id="UP000004994"/>
    </source>
</evidence>
<name>A0A3Q7ECI9_SOLLC</name>
<reference evidence="2" key="2">
    <citation type="submission" date="2019-01" db="UniProtKB">
        <authorList>
            <consortium name="EnsemblPlants"/>
        </authorList>
    </citation>
    <scope>IDENTIFICATION</scope>
    <source>
        <strain evidence="2">cv. Heinz 1706</strain>
    </source>
</reference>
<evidence type="ECO:0000313" key="2">
    <source>
        <dbReference type="EnsemblPlants" id="Solyc01g016850.1.1.1"/>
    </source>
</evidence>
<dbReference type="EnsemblPlants" id="Solyc01g016850.1.1">
    <property type="protein sequence ID" value="Solyc01g016850.1.1.1"/>
    <property type="gene ID" value="Solyc01g016850.1"/>
</dbReference>
<dbReference type="Proteomes" id="UP000004994">
    <property type="component" value="Chromosome 1"/>
</dbReference>
<evidence type="ECO:0000256" key="1">
    <source>
        <dbReference type="SAM" id="MobiDB-lite"/>
    </source>
</evidence>
<accession>A0A3Q7ECI9</accession>